<reference evidence="3 4" key="1">
    <citation type="journal article" date="2020" name="Nature">
        <title>Six reference-quality genomes reveal evolution of bat adaptations.</title>
        <authorList>
            <person name="Jebb D."/>
            <person name="Huang Z."/>
            <person name="Pippel M."/>
            <person name="Hughes G.M."/>
            <person name="Lavrichenko K."/>
            <person name="Devanna P."/>
            <person name="Winkler S."/>
            <person name="Jermiin L.S."/>
            <person name="Skirmuntt E.C."/>
            <person name="Katzourakis A."/>
            <person name="Burkitt-Gray L."/>
            <person name="Ray D.A."/>
            <person name="Sullivan K.A.M."/>
            <person name="Roscito J.G."/>
            <person name="Kirilenko B.M."/>
            <person name="Davalos L.M."/>
            <person name="Corthals A.P."/>
            <person name="Power M.L."/>
            <person name="Jones G."/>
            <person name="Ransome R.D."/>
            <person name="Dechmann D.K.N."/>
            <person name="Locatelli A.G."/>
            <person name="Puechmaille S.J."/>
            <person name="Fedrigo O."/>
            <person name="Jarvis E.D."/>
            <person name="Hiller M."/>
            <person name="Vernes S.C."/>
            <person name="Myers E.W."/>
            <person name="Teeling E.C."/>
        </authorList>
    </citation>
    <scope>NUCLEOTIDE SEQUENCE [LARGE SCALE GENOMIC DNA]</scope>
    <source>
        <strain evidence="3">MRhiFer1</strain>
        <tissue evidence="3">Lung</tissue>
    </source>
</reference>
<evidence type="ECO:0000313" key="4">
    <source>
        <dbReference type="Proteomes" id="UP000585614"/>
    </source>
</evidence>
<dbReference type="Pfam" id="PF15729">
    <property type="entry name" value="CTSRT"/>
    <property type="match status" value="1"/>
</dbReference>
<dbReference type="InterPro" id="IPR048363">
    <property type="entry name" value="CTSRT_C2"/>
</dbReference>
<comment type="caution">
    <text evidence="3">The sequence shown here is derived from an EMBL/GenBank/DDBJ whole genome shotgun (WGS) entry which is preliminary data.</text>
</comment>
<name>A0A7J7YGL3_RHIFE</name>
<evidence type="ECO:0000259" key="2">
    <source>
        <dbReference type="PROSITE" id="PS50004"/>
    </source>
</evidence>
<dbReference type="PANTHER" id="PTHR21665">
    <property type="entry name" value="CATION CHANNEL SPERM-ASSOCIATED TARGETING SUBUNIT TAU"/>
    <property type="match status" value="1"/>
</dbReference>
<dbReference type="PROSITE" id="PS50004">
    <property type="entry name" value="C2"/>
    <property type="match status" value="1"/>
</dbReference>
<dbReference type="AlphaFoldDB" id="A0A7J7YGL3"/>
<protein>
    <submittedName>
        <fullName evidence="3">C2 calcium dependent domain containing 6</fullName>
    </submittedName>
</protein>
<accession>A0A7J7YGL3</accession>
<feature type="domain" description="C2" evidence="2">
    <location>
        <begin position="84"/>
        <end position="223"/>
    </location>
</feature>
<proteinExistence type="predicted"/>
<organism evidence="3 4">
    <name type="scientific">Rhinolophus ferrumequinum</name>
    <name type="common">Greater horseshoe bat</name>
    <dbReference type="NCBI Taxonomy" id="59479"/>
    <lineage>
        <taxon>Eukaryota</taxon>
        <taxon>Metazoa</taxon>
        <taxon>Chordata</taxon>
        <taxon>Craniata</taxon>
        <taxon>Vertebrata</taxon>
        <taxon>Euteleostomi</taxon>
        <taxon>Mammalia</taxon>
        <taxon>Eutheria</taxon>
        <taxon>Laurasiatheria</taxon>
        <taxon>Chiroptera</taxon>
        <taxon>Yinpterochiroptera</taxon>
        <taxon>Rhinolophoidea</taxon>
        <taxon>Rhinolophidae</taxon>
        <taxon>Rhinolophinae</taxon>
        <taxon>Rhinolophus</taxon>
    </lineage>
</organism>
<dbReference type="InterPro" id="IPR031462">
    <property type="entry name" value="CTSRT"/>
</dbReference>
<evidence type="ECO:0000313" key="3">
    <source>
        <dbReference type="EMBL" id="KAF6361131.1"/>
    </source>
</evidence>
<evidence type="ECO:0000256" key="1">
    <source>
        <dbReference type="SAM" id="MobiDB-lite"/>
    </source>
</evidence>
<feature type="compositionally biased region" description="Polar residues" evidence="1">
    <location>
        <begin position="37"/>
        <end position="53"/>
    </location>
</feature>
<dbReference type="Proteomes" id="UP000585614">
    <property type="component" value="Unassembled WGS sequence"/>
</dbReference>
<feature type="region of interest" description="Disordered" evidence="1">
    <location>
        <begin position="37"/>
        <end position="70"/>
    </location>
</feature>
<dbReference type="InterPro" id="IPR000008">
    <property type="entry name" value="C2_dom"/>
</dbReference>
<sequence>MELPQEMAMASNATDNRNGRVHSLFTAPVLQKSLHISQNRGSGVSSARNLQEQSKTRHLPKDKDKESPGNRLLNMLRRTLKGSESKELEVTHETPKLVPFGGVVGCLAIHVKKCRRFTPKISLYHYNNLFIRISINNIVKYTKMRSLLSKNKLYSYNDKNTVIKFDEVKYFSVQVPRRHDDERNNIYLELMQNDNKEKYPLLLGSVQVHLYEVIQKGCFTEEFQMLNKNTFICRVEVEFMFSYGNFGYGFSHQLKSLQKIIEPSMFMNVAPPPERTDPVTNVIVPQQIEYPAFLSPDLNVPVGMPNSVSQCSQTPLVRLTKLQQPPRERLVKMKKEYRDLSTWGEKATYLEGILNPKLEYNQTKGSHTNEVLESQFEEKPEDIITSDIFLTKEEAETIPSELLDNDDKKGLTLPTLNQSNQDNINVVAPKSDESTEQTDAPLIKIPSLMVTEENEIPPLEECQSEVVTNRKMSNILFQPEPKLKASYPNLLKTDRPSSENSHCFLNTMNENIKVPDYADGLMQDKAYGQLNTNKKGTADCLDRFEDLHLTSFQHLEKATSRGILLGKSPDDSHNRLKHSARPYTAPEVNKRESYTGKFTSPRMVSAGLVHLNDTSPDYEIQKLWPKNN</sequence>
<dbReference type="PANTHER" id="PTHR21665:SF2">
    <property type="entry name" value="CATION CHANNEL SPERM-ASSOCIATED TARGETING SUBUNIT TAU"/>
    <property type="match status" value="1"/>
</dbReference>
<gene>
    <name evidence="3" type="ORF">mRhiFer1_001846</name>
</gene>
<dbReference type="EMBL" id="JACAGC010000006">
    <property type="protein sequence ID" value="KAF6361131.1"/>
    <property type="molecule type" value="Genomic_DNA"/>
</dbReference>
<feature type="compositionally biased region" description="Basic and acidic residues" evidence="1">
    <location>
        <begin position="59"/>
        <end position="68"/>
    </location>
</feature>